<organism evidence="2 3">
    <name type="scientific">Aquibium oceanicum</name>
    <dbReference type="NCBI Taxonomy" id="1670800"/>
    <lineage>
        <taxon>Bacteria</taxon>
        <taxon>Pseudomonadati</taxon>
        <taxon>Pseudomonadota</taxon>
        <taxon>Alphaproteobacteria</taxon>
        <taxon>Hyphomicrobiales</taxon>
        <taxon>Phyllobacteriaceae</taxon>
        <taxon>Aquibium</taxon>
    </lineage>
</organism>
<dbReference type="AlphaFoldDB" id="A0A1L3SSD4"/>
<keyword evidence="1" id="KW-0812">Transmembrane</keyword>
<keyword evidence="1" id="KW-0472">Membrane</keyword>
<keyword evidence="3" id="KW-1185">Reference proteome</keyword>
<dbReference type="STRING" id="1670800.BSQ44_13970"/>
<feature type="transmembrane region" description="Helical" evidence="1">
    <location>
        <begin position="386"/>
        <end position="408"/>
    </location>
</feature>
<evidence type="ECO:0000313" key="2">
    <source>
        <dbReference type="EMBL" id="APH72343.1"/>
    </source>
</evidence>
<name>A0A1L3SSD4_9HYPH</name>
<evidence type="ECO:0000313" key="3">
    <source>
        <dbReference type="Proteomes" id="UP000182840"/>
    </source>
</evidence>
<proteinExistence type="predicted"/>
<reference evidence="3" key="1">
    <citation type="submission" date="2016-11" db="EMBL/GenBank/DDBJ databases">
        <title>Mesorhizobium oceanicum sp. nov., isolated from deep seawater in South China Sea.</title>
        <authorList>
            <person name="Fu G.-Y."/>
        </authorList>
    </citation>
    <scope>NUCLEOTIDE SEQUENCE [LARGE SCALE GENOMIC DNA]</scope>
    <source>
        <strain evidence="3">B7</strain>
    </source>
</reference>
<dbReference type="Proteomes" id="UP000182840">
    <property type="component" value="Chromosome"/>
</dbReference>
<accession>A0A1L3SSD4</accession>
<dbReference type="KEGG" id="meso:BSQ44_13970"/>
<evidence type="ECO:0000256" key="1">
    <source>
        <dbReference type="SAM" id="Phobius"/>
    </source>
</evidence>
<dbReference type="EMBL" id="CP018171">
    <property type="protein sequence ID" value="APH72343.1"/>
    <property type="molecule type" value="Genomic_DNA"/>
</dbReference>
<keyword evidence="1" id="KW-1133">Transmembrane helix</keyword>
<protein>
    <submittedName>
        <fullName evidence="2">Uncharacterized protein</fullName>
    </submittedName>
</protein>
<sequence>MRAPLDAIAKDNFARETSWKLIHDWYRAILPNTRHAEPRSLFGESADIAIATQPDEFWTVTEARSADRIMDEVAEIVEGKARRKPDRTIAAFIIDFLESREEPATIEEIRQAFISADYRVIDKTMRGELSRLAMAGRIERVRTGVYAAVHTSEVHQPPSAVKQGTGPIFAGVAGELARVPSFPSANEHENTTLHKLHERIKKRLDSLLRGLGNARGRYSQLDDVLSDYRSAIACDEISALDIDDLWISGAGLIAQARSFAALDPSKQVTEPLEPQLQALLGEIARLHGALVMGFAKGRELAEKSGIPLLTAEEFRKLFEYERSIVRWMLESDQFAMSDRVRSLFEEVDRLLVMTSESSEHLATIGYPIIRNLIIFGANALGAAERIAGRLALVGLPVNLAVVGMLAFFRDNLSSIMGFSSSVPELRAYLEYHLTRLEIEWQEASRKKNS</sequence>
<gene>
    <name evidence="2" type="ORF">BSQ44_13970</name>
</gene>